<dbReference type="Proteomes" id="UP001470230">
    <property type="component" value="Unassembled WGS sequence"/>
</dbReference>
<organism evidence="2 3">
    <name type="scientific">Tritrichomonas musculus</name>
    <dbReference type="NCBI Taxonomy" id="1915356"/>
    <lineage>
        <taxon>Eukaryota</taxon>
        <taxon>Metamonada</taxon>
        <taxon>Parabasalia</taxon>
        <taxon>Tritrichomonadida</taxon>
        <taxon>Tritrichomonadidae</taxon>
        <taxon>Tritrichomonas</taxon>
    </lineage>
</organism>
<comment type="caution">
    <text evidence="2">The sequence shown here is derived from an EMBL/GenBank/DDBJ whole genome shotgun (WGS) entry which is preliminary data.</text>
</comment>
<accession>A0ABR2L1L4</accession>
<dbReference type="EMBL" id="JAPFFF010000002">
    <property type="protein sequence ID" value="KAK8897249.1"/>
    <property type="molecule type" value="Genomic_DNA"/>
</dbReference>
<evidence type="ECO:0000313" key="2">
    <source>
        <dbReference type="EMBL" id="KAK8897249.1"/>
    </source>
</evidence>
<dbReference type="InterPro" id="IPR038536">
    <property type="entry name" value="Alkyl/aryl-sulf_dimr_sf"/>
</dbReference>
<dbReference type="SUPFAM" id="SSF56281">
    <property type="entry name" value="Metallo-hydrolase/oxidoreductase"/>
    <property type="match status" value="1"/>
</dbReference>
<dbReference type="InterPro" id="IPR052195">
    <property type="entry name" value="Bact_Alkyl/Aryl-Sulfatase"/>
</dbReference>
<dbReference type="PANTHER" id="PTHR43223">
    <property type="entry name" value="ALKYL/ARYL-SULFATASE"/>
    <property type="match status" value="1"/>
</dbReference>
<dbReference type="Pfam" id="PF14863">
    <property type="entry name" value="Alkyl_sulf_dimr"/>
    <property type="match status" value="1"/>
</dbReference>
<sequence>MSFGEEVKAICQGHGVAHFKIEGRPDNLKRFLMGNAAAYKFPNDQALHLANKGVKLNEAGNEIVIPEQISKTWYVRDQYGNYSFNARGAIQRVLGFYDGNPVNLLPLPERELAAKLVEFIGSEDLILATITNNLVFHNPKNMKARSLCADALEQLGYQAITGLWRKLYLCAASELRHPEAASSHKIRCMDNKDVMPFVSTSLILDYLEINFDGKKAINIEKAFVVEIKDSDEFHFYKGTVFHGQIKKSKIPNGATVVRLYKTDLYELATKSYKNENCSDQNEKEIIQMFQRFIVDTSKYRNFNIVEPLSEDI</sequence>
<reference evidence="2 3" key="1">
    <citation type="submission" date="2024-04" db="EMBL/GenBank/DDBJ databases">
        <title>Tritrichomonas musculus Genome.</title>
        <authorList>
            <person name="Alves-Ferreira E."/>
            <person name="Grigg M."/>
            <person name="Lorenzi H."/>
            <person name="Galac M."/>
        </authorList>
    </citation>
    <scope>NUCLEOTIDE SEQUENCE [LARGE SCALE GENOMIC DNA]</scope>
    <source>
        <strain evidence="2 3">EAF2021</strain>
    </source>
</reference>
<proteinExistence type="predicted"/>
<protein>
    <recommendedName>
        <fullName evidence="1">Alkyl sulfatase dimerisation domain-containing protein</fullName>
    </recommendedName>
</protein>
<dbReference type="Gene3D" id="1.25.40.880">
    <property type="entry name" value="Alkyl sulfatase, dimerisation domain"/>
    <property type="match status" value="2"/>
</dbReference>
<keyword evidence="3" id="KW-1185">Reference proteome</keyword>
<evidence type="ECO:0000259" key="1">
    <source>
        <dbReference type="Pfam" id="PF14863"/>
    </source>
</evidence>
<feature type="domain" description="Alkyl sulfatase dimerisation" evidence="1">
    <location>
        <begin position="57"/>
        <end position="177"/>
    </location>
</feature>
<dbReference type="InterPro" id="IPR036866">
    <property type="entry name" value="RibonucZ/Hydroxyglut_hydro"/>
</dbReference>
<evidence type="ECO:0000313" key="3">
    <source>
        <dbReference type="Proteomes" id="UP001470230"/>
    </source>
</evidence>
<gene>
    <name evidence="2" type="ORF">M9Y10_015188</name>
</gene>
<dbReference type="InterPro" id="IPR029228">
    <property type="entry name" value="Alkyl_sulf_dimr"/>
</dbReference>
<dbReference type="PANTHER" id="PTHR43223:SF2">
    <property type="entry name" value="METALLO-BETA-LACTAMASE DOMAIN-CONTAINING PROTEIN"/>
    <property type="match status" value="1"/>
</dbReference>
<name>A0ABR2L1L4_9EUKA</name>